<feature type="signal peptide" evidence="1">
    <location>
        <begin position="1"/>
        <end position="22"/>
    </location>
</feature>
<dbReference type="GO" id="GO:0032281">
    <property type="term" value="C:AMPA glutamate receptor complex"/>
    <property type="evidence" value="ECO:0007669"/>
    <property type="project" value="TreeGrafter"/>
</dbReference>
<dbReference type="Pfam" id="PF23334">
    <property type="entry name" value="VWC2L_2nd"/>
    <property type="match status" value="1"/>
</dbReference>
<accession>A0A6P7TAQ3</accession>
<sequence>MKHSAIVFVLLYCTWGISPIKGIPPTPMVDLEAIESQLDLGTTAAPFDDEDIQGCETEDGFVPIGKTVSKEPCKQCTCTANGDMKCNTTVCPKLNCVDFEDVEDECCPICPNGENCYTPKNVILKAGEVITESDLQCKCKFSEDNLEEPTAHCTEKIEAAAAPPDDI</sequence>
<dbReference type="AlphaFoldDB" id="A0A6P7TAQ3"/>
<dbReference type="SUPFAM" id="SSF57603">
    <property type="entry name" value="FnI-like domain"/>
    <property type="match status" value="1"/>
</dbReference>
<protein>
    <submittedName>
        <fullName evidence="4">von Willebrand factor C domain-containing protein 2-like</fullName>
    </submittedName>
</protein>
<name>A0A6P7TAQ3_9MOLL</name>
<dbReference type="GO" id="GO:0045202">
    <property type="term" value="C:synapse"/>
    <property type="evidence" value="ECO:0007669"/>
    <property type="project" value="UniProtKB-SubCell"/>
</dbReference>
<evidence type="ECO:0000259" key="2">
    <source>
        <dbReference type="PROSITE" id="PS50184"/>
    </source>
</evidence>
<dbReference type="KEGG" id="osn:115222123"/>
<organism evidence="3 4">
    <name type="scientific">Octopus sinensis</name>
    <name type="common">East Asian common octopus</name>
    <dbReference type="NCBI Taxonomy" id="2607531"/>
    <lineage>
        <taxon>Eukaryota</taxon>
        <taxon>Metazoa</taxon>
        <taxon>Spiralia</taxon>
        <taxon>Lophotrochozoa</taxon>
        <taxon>Mollusca</taxon>
        <taxon>Cephalopoda</taxon>
        <taxon>Coleoidea</taxon>
        <taxon>Octopodiformes</taxon>
        <taxon>Octopoda</taxon>
        <taxon>Incirrata</taxon>
        <taxon>Octopodidae</taxon>
        <taxon>Octopus</taxon>
    </lineage>
</organism>
<dbReference type="InterPro" id="IPR001007">
    <property type="entry name" value="VWF_dom"/>
</dbReference>
<reference evidence="4" key="1">
    <citation type="submission" date="2025-08" db="UniProtKB">
        <authorList>
            <consortium name="RefSeq"/>
        </authorList>
    </citation>
    <scope>IDENTIFICATION</scope>
</reference>
<keyword evidence="3" id="KW-1185">Reference proteome</keyword>
<dbReference type="PANTHER" id="PTHR46252:SF3">
    <property type="entry name" value="KIELIN_CHORDIN-LIKE PROTEIN"/>
    <property type="match status" value="1"/>
</dbReference>
<keyword evidence="1" id="KW-0732">Signal</keyword>
<gene>
    <name evidence="4" type="primary">LOC115222123</name>
</gene>
<proteinExistence type="predicted"/>
<feature type="domain" description="VWFC" evidence="2">
    <location>
        <begin position="53"/>
        <end position="111"/>
    </location>
</feature>
<dbReference type="Gene3D" id="6.20.200.20">
    <property type="match status" value="1"/>
</dbReference>
<dbReference type="Proteomes" id="UP000515154">
    <property type="component" value="Linkage group LG19"/>
</dbReference>
<dbReference type="PANTHER" id="PTHR46252">
    <property type="entry name" value="BRORIN FAMILY MEMBER"/>
    <property type="match status" value="1"/>
</dbReference>
<evidence type="ECO:0000313" key="4">
    <source>
        <dbReference type="RefSeq" id="XP_029648113.1"/>
    </source>
</evidence>
<evidence type="ECO:0000313" key="3">
    <source>
        <dbReference type="Proteomes" id="UP000515154"/>
    </source>
</evidence>
<evidence type="ECO:0000256" key="1">
    <source>
        <dbReference type="SAM" id="SignalP"/>
    </source>
</evidence>
<dbReference type="RefSeq" id="XP_029648113.1">
    <property type="nucleotide sequence ID" value="XM_029792253.1"/>
</dbReference>
<dbReference type="InterPro" id="IPR042979">
    <property type="entry name" value="VWC2/VWC2L"/>
</dbReference>
<dbReference type="GO" id="GO:0005615">
    <property type="term" value="C:extracellular space"/>
    <property type="evidence" value="ECO:0007669"/>
    <property type="project" value="TreeGrafter"/>
</dbReference>
<dbReference type="PROSITE" id="PS50184">
    <property type="entry name" value="VWFC_2"/>
    <property type="match status" value="1"/>
</dbReference>
<dbReference type="GO" id="GO:0030514">
    <property type="term" value="P:negative regulation of BMP signaling pathway"/>
    <property type="evidence" value="ECO:0007669"/>
    <property type="project" value="TreeGrafter"/>
</dbReference>
<feature type="chain" id="PRO_5027545700" evidence="1">
    <location>
        <begin position="23"/>
        <end position="167"/>
    </location>
</feature>